<feature type="domain" description="Glycosyltransferase 2-like" evidence="1">
    <location>
        <begin position="7"/>
        <end position="135"/>
    </location>
</feature>
<name>A0ABT8DIR4_9FLAO</name>
<dbReference type="InterPro" id="IPR001173">
    <property type="entry name" value="Glyco_trans_2-like"/>
</dbReference>
<dbReference type="EMBL" id="JAUGQQ010000012">
    <property type="protein sequence ID" value="MDN3725281.1"/>
    <property type="molecule type" value="Genomic_DNA"/>
</dbReference>
<evidence type="ECO:0000313" key="3">
    <source>
        <dbReference type="Proteomes" id="UP001244787"/>
    </source>
</evidence>
<dbReference type="InterPro" id="IPR029044">
    <property type="entry name" value="Nucleotide-diphossugar_trans"/>
</dbReference>
<keyword evidence="2" id="KW-0808">Transferase</keyword>
<dbReference type="SUPFAM" id="SSF53448">
    <property type="entry name" value="Nucleotide-diphospho-sugar transferases"/>
    <property type="match status" value="1"/>
</dbReference>
<keyword evidence="2" id="KW-0328">Glycosyltransferase</keyword>
<dbReference type="RefSeq" id="WP_290255373.1">
    <property type="nucleotide sequence ID" value="NZ_JAUGQQ010000012.1"/>
</dbReference>
<dbReference type="Gene3D" id="3.90.550.10">
    <property type="entry name" value="Spore Coat Polysaccharide Biosynthesis Protein SpsA, Chain A"/>
    <property type="match status" value="1"/>
</dbReference>
<accession>A0ABT8DIR4</accession>
<sequence>MYLKGVSVIISTYNGTKTIGLALEYLANQICQCPCEIILVDNASTDETKAFCDTWWDKYGNKSISYKSFFQPIPGKSYAQEMGYAEASYEYLLVCDDDNLLNEAYVQLSFDIMESDSTIGALGGWCDAMFEGNKPDWFDTYSKYFAVGKQGKSSGDITNKKGCLYGAGMVIRKSHRLQLNELGFKPLLTCRKGDSLSSGGDTEYCYALRLLGYKIWYDERLHFFHYMLAKRVNLEYVTKVRKAISYSNFVCDTYLDEISRKESHGTILRKKIKKELKKHFFQKIKNRLIGSFEEKEKSKEYFRNLYYLKFKQSEYFENRNSIKKWL</sequence>
<organism evidence="2 3">
    <name type="scientific">Aequorivita aurantiaca</name>
    <dbReference type="NCBI Taxonomy" id="3053356"/>
    <lineage>
        <taxon>Bacteria</taxon>
        <taxon>Pseudomonadati</taxon>
        <taxon>Bacteroidota</taxon>
        <taxon>Flavobacteriia</taxon>
        <taxon>Flavobacteriales</taxon>
        <taxon>Flavobacteriaceae</taxon>
        <taxon>Aequorivita</taxon>
    </lineage>
</organism>
<proteinExistence type="predicted"/>
<gene>
    <name evidence="2" type="ORF">QRD02_12910</name>
</gene>
<dbReference type="Proteomes" id="UP001244787">
    <property type="component" value="Unassembled WGS sequence"/>
</dbReference>
<reference evidence="2 3" key="1">
    <citation type="submission" date="2023-06" db="EMBL/GenBank/DDBJ databases">
        <authorList>
            <person name="Ye Y.-Q."/>
            <person name="Du Z.-J."/>
        </authorList>
    </citation>
    <scope>NUCLEOTIDE SEQUENCE [LARGE SCALE GENOMIC DNA]</scope>
    <source>
        <strain evidence="2 3">SDUM287046</strain>
    </source>
</reference>
<protein>
    <submittedName>
        <fullName evidence="2">Glycosyltransferase</fullName>
        <ecNumber evidence="2">2.4.-.-</ecNumber>
    </submittedName>
</protein>
<dbReference type="Pfam" id="PF00535">
    <property type="entry name" value="Glycos_transf_2"/>
    <property type="match status" value="1"/>
</dbReference>
<evidence type="ECO:0000259" key="1">
    <source>
        <dbReference type="Pfam" id="PF00535"/>
    </source>
</evidence>
<evidence type="ECO:0000313" key="2">
    <source>
        <dbReference type="EMBL" id="MDN3725281.1"/>
    </source>
</evidence>
<dbReference type="CDD" id="cd00761">
    <property type="entry name" value="Glyco_tranf_GTA_type"/>
    <property type="match status" value="1"/>
</dbReference>
<keyword evidence="3" id="KW-1185">Reference proteome</keyword>
<dbReference type="PANTHER" id="PTHR22916">
    <property type="entry name" value="GLYCOSYLTRANSFERASE"/>
    <property type="match status" value="1"/>
</dbReference>
<dbReference type="EC" id="2.4.-.-" evidence="2"/>
<comment type="caution">
    <text evidence="2">The sequence shown here is derived from an EMBL/GenBank/DDBJ whole genome shotgun (WGS) entry which is preliminary data.</text>
</comment>
<dbReference type="GO" id="GO:0016757">
    <property type="term" value="F:glycosyltransferase activity"/>
    <property type="evidence" value="ECO:0007669"/>
    <property type="project" value="UniProtKB-KW"/>
</dbReference>